<dbReference type="EMBL" id="BARS01026146">
    <property type="protein sequence ID" value="GAG12206.1"/>
    <property type="molecule type" value="Genomic_DNA"/>
</dbReference>
<feature type="transmembrane region" description="Helical" evidence="1">
    <location>
        <begin position="34"/>
        <end position="55"/>
    </location>
</feature>
<keyword evidence="1" id="KW-1133">Transmembrane helix</keyword>
<comment type="caution">
    <text evidence="2">The sequence shown here is derived from an EMBL/GenBank/DDBJ whole genome shotgun (WGS) entry which is preliminary data.</text>
</comment>
<evidence type="ECO:0000256" key="1">
    <source>
        <dbReference type="SAM" id="Phobius"/>
    </source>
</evidence>
<sequence length="118" mass="14048">MTKKKKEKQKNKYIFPDFLAKAMSKVDLRTQYEASMMSMFLMSIGLIVTITYLFIYVNFQLWYKIFLVINGIAGLGFMWSYITTTYQQYRAYMETVDFQKEMKGGNEHGIKEVKEKKK</sequence>
<organism evidence="2">
    <name type="scientific">marine sediment metagenome</name>
    <dbReference type="NCBI Taxonomy" id="412755"/>
    <lineage>
        <taxon>unclassified sequences</taxon>
        <taxon>metagenomes</taxon>
        <taxon>ecological metagenomes</taxon>
    </lineage>
</organism>
<gene>
    <name evidence="2" type="ORF">S01H1_41237</name>
</gene>
<feature type="transmembrane region" description="Helical" evidence="1">
    <location>
        <begin position="61"/>
        <end position="82"/>
    </location>
</feature>
<protein>
    <submittedName>
        <fullName evidence="2">Uncharacterized protein</fullName>
    </submittedName>
</protein>
<keyword evidence="1" id="KW-0472">Membrane</keyword>
<keyword evidence="1" id="KW-0812">Transmembrane</keyword>
<dbReference type="AlphaFoldDB" id="X0WHM3"/>
<proteinExistence type="predicted"/>
<accession>X0WHM3</accession>
<name>X0WHM3_9ZZZZ</name>
<evidence type="ECO:0000313" key="2">
    <source>
        <dbReference type="EMBL" id="GAG12206.1"/>
    </source>
</evidence>
<reference evidence="2" key="1">
    <citation type="journal article" date="2014" name="Front. Microbiol.">
        <title>High frequency of phylogenetically diverse reductive dehalogenase-homologous genes in deep subseafloor sedimentary metagenomes.</title>
        <authorList>
            <person name="Kawai M."/>
            <person name="Futagami T."/>
            <person name="Toyoda A."/>
            <person name="Takaki Y."/>
            <person name="Nishi S."/>
            <person name="Hori S."/>
            <person name="Arai W."/>
            <person name="Tsubouchi T."/>
            <person name="Morono Y."/>
            <person name="Uchiyama I."/>
            <person name="Ito T."/>
            <person name="Fujiyama A."/>
            <person name="Inagaki F."/>
            <person name="Takami H."/>
        </authorList>
    </citation>
    <scope>NUCLEOTIDE SEQUENCE</scope>
    <source>
        <strain evidence="2">Expedition CK06-06</strain>
    </source>
</reference>